<name>A0A7L4YK56_9ACTN</name>
<reference evidence="2 3" key="1">
    <citation type="journal article" date="2018" name="Int. J. Syst. Evol. Microbiol.">
        <title>Epidermidibacterium keratini gen. nov., sp. nov., a member of the family Sporichthyaceae, isolated from keratin epidermis.</title>
        <authorList>
            <person name="Lee D.G."/>
            <person name="Trujillo M.E."/>
            <person name="Kang S."/>
            <person name="Nam J.J."/>
            <person name="Kim Y.J."/>
        </authorList>
    </citation>
    <scope>NUCLEOTIDE SEQUENCE [LARGE SCALE GENOMIC DNA]</scope>
    <source>
        <strain evidence="2 3">EPI-7</strain>
    </source>
</reference>
<organism evidence="2 3">
    <name type="scientific">Epidermidibacterium keratini</name>
    <dbReference type="NCBI Taxonomy" id="1891644"/>
    <lineage>
        <taxon>Bacteria</taxon>
        <taxon>Bacillati</taxon>
        <taxon>Actinomycetota</taxon>
        <taxon>Actinomycetes</taxon>
        <taxon>Sporichthyales</taxon>
        <taxon>Sporichthyaceae</taxon>
        <taxon>Epidermidibacterium</taxon>
    </lineage>
</organism>
<evidence type="ECO:0008006" key="4">
    <source>
        <dbReference type="Google" id="ProtNLM"/>
    </source>
</evidence>
<dbReference type="InParanoid" id="A0A7L4YK56"/>
<keyword evidence="3" id="KW-1185">Reference proteome</keyword>
<feature type="compositionally biased region" description="Basic and acidic residues" evidence="1">
    <location>
        <begin position="13"/>
        <end position="25"/>
    </location>
</feature>
<protein>
    <recommendedName>
        <fullName evidence="4">Helix-turn-helix domain-containing protein</fullName>
    </recommendedName>
</protein>
<gene>
    <name evidence="2" type="ORF">EK0264_03830</name>
</gene>
<feature type="compositionally biased region" description="Polar residues" evidence="1">
    <location>
        <begin position="1"/>
        <end position="11"/>
    </location>
</feature>
<proteinExistence type="predicted"/>
<dbReference type="RefSeq" id="WP_159543131.1">
    <property type="nucleotide sequence ID" value="NZ_CP047156.1"/>
</dbReference>
<dbReference type="Proteomes" id="UP000463857">
    <property type="component" value="Chromosome"/>
</dbReference>
<evidence type="ECO:0000256" key="1">
    <source>
        <dbReference type="SAM" id="MobiDB-lite"/>
    </source>
</evidence>
<dbReference type="KEGG" id="eke:EK0264_03830"/>
<dbReference type="AlphaFoldDB" id="A0A7L4YK56"/>
<evidence type="ECO:0000313" key="2">
    <source>
        <dbReference type="EMBL" id="QHB99499.1"/>
    </source>
</evidence>
<dbReference type="EMBL" id="CP047156">
    <property type="protein sequence ID" value="QHB99499.1"/>
    <property type="molecule type" value="Genomic_DNA"/>
</dbReference>
<feature type="region of interest" description="Disordered" evidence="1">
    <location>
        <begin position="1"/>
        <end position="25"/>
    </location>
</feature>
<evidence type="ECO:0000313" key="3">
    <source>
        <dbReference type="Proteomes" id="UP000463857"/>
    </source>
</evidence>
<accession>A0A7L4YK56</accession>
<sequence>MPTEQDLTAAQQRVERADERASTARAERDDLIRAAIAGGMSAYRIAQLTGIDQARIGRIKRAG</sequence>